<keyword evidence="7" id="KW-0547">Nucleotide-binding</keyword>
<evidence type="ECO:0000256" key="7">
    <source>
        <dbReference type="ARBA" id="ARBA00022741"/>
    </source>
</evidence>
<dbReference type="EC" id="2.7.1.40" evidence="4"/>
<dbReference type="InterPro" id="IPR015793">
    <property type="entry name" value="Pyrv_Knase_brl"/>
</dbReference>
<comment type="similarity">
    <text evidence="3">Belongs to the pyruvate kinase family.</text>
</comment>
<comment type="caution">
    <text evidence="16">The sequence shown here is derived from an EMBL/GenBank/DDBJ whole genome shotgun (WGS) entry which is preliminary data.</text>
</comment>
<evidence type="ECO:0000256" key="1">
    <source>
        <dbReference type="ARBA" id="ARBA00001958"/>
    </source>
</evidence>
<evidence type="ECO:0000256" key="6">
    <source>
        <dbReference type="ARBA" id="ARBA00022723"/>
    </source>
</evidence>
<evidence type="ECO:0000256" key="4">
    <source>
        <dbReference type="ARBA" id="ARBA00012142"/>
    </source>
</evidence>
<feature type="domain" description="Pyruvate kinase barrel" evidence="14">
    <location>
        <begin position="268"/>
        <end position="424"/>
    </location>
</feature>
<keyword evidence="17" id="KW-1185">Reference proteome</keyword>
<dbReference type="PANTHER" id="PTHR11817">
    <property type="entry name" value="PYRUVATE KINASE"/>
    <property type="match status" value="1"/>
</dbReference>
<evidence type="ECO:0000256" key="10">
    <source>
        <dbReference type="ARBA" id="ARBA00022842"/>
    </source>
</evidence>
<dbReference type="Proteomes" id="UP001318860">
    <property type="component" value="Unassembled WGS sequence"/>
</dbReference>
<dbReference type="Gene3D" id="3.20.20.60">
    <property type="entry name" value="Phosphoenolpyruvate-binding domains"/>
    <property type="match status" value="2"/>
</dbReference>
<evidence type="ECO:0000256" key="8">
    <source>
        <dbReference type="ARBA" id="ARBA00022777"/>
    </source>
</evidence>
<evidence type="ECO:0000256" key="13">
    <source>
        <dbReference type="ARBA" id="ARBA00048152"/>
    </source>
</evidence>
<evidence type="ECO:0000313" key="17">
    <source>
        <dbReference type="Proteomes" id="UP001318860"/>
    </source>
</evidence>
<reference evidence="16 17" key="1">
    <citation type="journal article" date="2021" name="Comput. Struct. Biotechnol. J.">
        <title>De novo genome assembly of the potent medicinal plant Rehmannia glutinosa using nanopore technology.</title>
        <authorList>
            <person name="Ma L."/>
            <person name="Dong C."/>
            <person name="Song C."/>
            <person name="Wang X."/>
            <person name="Zheng X."/>
            <person name="Niu Y."/>
            <person name="Chen S."/>
            <person name="Feng W."/>
        </authorList>
    </citation>
    <scope>NUCLEOTIDE SEQUENCE [LARGE SCALE GENOMIC DNA]</scope>
    <source>
        <strain evidence="16">DH-2019</strain>
    </source>
</reference>
<dbReference type="SUPFAM" id="SSF51621">
    <property type="entry name" value="Phosphoenolpyruvate/pyruvate domain"/>
    <property type="match status" value="1"/>
</dbReference>
<dbReference type="InterPro" id="IPR015795">
    <property type="entry name" value="Pyrv_Knase_C"/>
</dbReference>
<comment type="catalytic activity">
    <reaction evidence="13">
        <text>pyruvate + ATP = phosphoenolpyruvate + ADP + H(+)</text>
        <dbReference type="Rhea" id="RHEA:18157"/>
        <dbReference type="ChEBI" id="CHEBI:15361"/>
        <dbReference type="ChEBI" id="CHEBI:15378"/>
        <dbReference type="ChEBI" id="CHEBI:30616"/>
        <dbReference type="ChEBI" id="CHEBI:58702"/>
        <dbReference type="ChEBI" id="CHEBI:456216"/>
        <dbReference type="EC" id="2.7.1.40"/>
    </reaction>
</comment>
<keyword evidence="10" id="KW-0460">Magnesium</keyword>
<dbReference type="SUPFAM" id="SSF50800">
    <property type="entry name" value="PK beta-barrel domain-like"/>
    <property type="match status" value="1"/>
</dbReference>
<evidence type="ECO:0000313" key="16">
    <source>
        <dbReference type="EMBL" id="KAK6126274.1"/>
    </source>
</evidence>
<evidence type="ECO:0000259" key="15">
    <source>
        <dbReference type="Pfam" id="PF02887"/>
    </source>
</evidence>
<sequence length="591" mass="64502">MHSSQLLLEEPIRMATILEPSKASFSAMTKIVGTLGPRSRSVEVISACLKAGMTVARFDVSWGDAEYHQGTLDNLKTAIKSSKKLCAVMLDTVGAELQVVNKSEKAITLKADDKVILTPDQGQEASSEVLPINFAGLAKAVKQGDTIFVGQYLFTGSETTSVWLEVDEVQGGDVVCVIKNSATLAGSLFTLHASQIQIDLPTLSEKDKQFSLAYCIVKPYRSCAYIDIHEHKYCSKFCNLFLVVLSLNLFVTLFAISSVSLLLQVISTWGVQNKIDFLSLSYTRHAQDVREAREYLSKLGDLSQTQIFAKIENVEGLTHFDEILQEADGIILSRGNLGIDLPPEKVFLFQKSAVYKCNMAGKPAVVTRVVDSMTDNLRPTRAEATDVANAVLDAKSDINIYISGCDAILLGAETLRGLYPVETISTVGKICAEAEKVFNQDQYFKRTVKFVGEPMSHLESIASSAVRAALKVKASVIICFTSSGRAARLIAKYRPTMPVLSVVIPRLKTNQLKWSFTGAFEARQSLIVRGLFPLLADPRHPAESTNATNESVLKVALDHGKASGVIKSHDRVVVCQKVGDASVVKIIELED</sequence>
<proteinExistence type="inferred from homology"/>
<comment type="pathway">
    <text evidence="2">Carbohydrate degradation; glycolysis; pyruvate from D-glyceraldehyde 3-phosphate: step 5/5.</text>
</comment>
<evidence type="ECO:0000259" key="14">
    <source>
        <dbReference type="Pfam" id="PF00224"/>
    </source>
</evidence>
<dbReference type="InterPro" id="IPR011037">
    <property type="entry name" value="Pyrv_Knase-like_insert_dom_sf"/>
</dbReference>
<evidence type="ECO:0000256" key="11">
    <source>
        <dbReference type="ARBA" id="ARBA00023152"/>
    </source>
</evidence>
<dbReference type="Gene3D" id="2.40.33.10">
    <property type="entry name" value="PK beta-barrel domain-like"/>
    <property type="match status" value="1"/>
</dbReference>
<dbReference type="Pfam" id="PF02887">
    <property type="entry name" value="PK_C"/>
    <property type="match status" value="1"/>
</dbReference>
<evidence type="ECO:0000256" key="5">
    <source>
        <dbReference type="ARBA" id="ARBA00022679"/>
    </source>
</evidence>
<evidence type="ECO:0000256" key="2">
    <source>
        <dbReference type="ARBA" id="ARBA00004997"/>
    </source>
</evidence>
<keyword evidence="5" id="KW-0808">Transferase</keyword>
<dbReference type="InterPro" id="IPR015806">
    <property type="entry name" value="Pyrv_Knase_insert_dom_sf"/>
</dbReference>
<keyword evidence="6" id="KW-0479">Metal-binding</keyword>
<feature type="domain" description="Pyruvate kinase C-terminal" evidence="15">
    <location>
        <begin position="459"/>
        <end position="579"/>
    </location>
</feature>
<keyword evidence="8" id="KW-0418">Kinase</keyword>
<keyword evidence="11" id="KW-0324">Glycolysis</keyword>
<dbReference type="Gene3D" id="3.40.1380.20">
    <property type="entry name" value="Pyruvate kinase, C-terminal domain"/>
    <property type="match status" value="1"/>
</dbReference>
<dbReference type="InterPro" id="IPR015813">
    <property type="entry name" value="Pyrv/PenolPyrv_kinase-like_dom"/>
</dbReference>
<dbReference type="InterPro" id="IPR036918">
    <property type="entry name" value="Pyrv_Knase_C_sf"/>
</dbReference>
<accession>A0ABR0UU99</accession>
<dbReference type="InterPro" id="IPR040442">
    <property type="entry name" value="Pyrv_kinase-like_dom_sf"/>
</dbReference>
<gene>
    <name evidence="16" type="ORF">DH2020_039979</name>
</gene>
<dbReference type="SUPFAM" id="SSF52935">
    <property type="entry name" value="PK C-terminal domain-like"/>
    <property type="match status" value="1"/>
</dbReference>
<organism evidence="16 17">
    <name type="scientific">Rehmannia glutinosa</name>
    <name type="common">Chinese foxglove</name>
    <dbReference type="NCBI Taxonomy" id="99300"/>
    <lineage>
        <taxon>Eukaryota</taxon>
        <taxon>Viridiplantae</taxon>
        <taxon>Streptophyta</taxon>
        <taxon>Embryophyta</taxon>
        <taxon>Tracheophyta</taxon>
        <taxon>Spermatophyta</taxon>
        <taxon>Magnoliopsida</taxon>
        <taxon>eudicotyledons</taxon>
        <taxon>Gunneridae</taxon>
        <taxon>Pentapetalae</taxon>
        <taxon>asterids</taxon>
        <taxon>lamiids</taxon>
        <taxon>Lamiales</taxon>
        <taxon>Orobanchaceae</taxon>
        <taxon>Rehmannieae</taxon>
        <taxon>Rehmannia</taxon>
    </lineage>
</organism>
<evidence type="ECO:0000256" key="12">
    <source>
        <dbReference type="ARBA" id="ARBA00023317"/>
    </source>
</evidence>
<dbReference type="EMBL" id="JABTTQ020002055">
    <property type="protein sequence ID" value="KAK6126274.1"/>
    <property type="molecule type" value="Genomic_DNA"/>
</dbReference>
<keyword evidence="12" id="KW-0670">Pyruvate</keyword>
<dbReference type="Pfam" id="PF00224">
    <property type="entry name" value="PK"/>
    <property type="match status" value="2"/>
</dbReference>
<name>A0ABR0UU99_REHGL</name>
<evidence type="ECO:0000256" key="9">
    <source>
        <dbReference type="ARBA" id="ARBA00022840"/>
    </source>
</evidence>
<keyword evidence="9" id="KW-0067">ATP-binding</keyword>
<protein>
    <recommendedName>
        <fullName evidence="4">pyruvate kinase</fullName>
        <ecNumber evidence="4">2.7.1.40</ecNumber>
    </recommendedName>
</protein>
<evidence type="ECO:0000256" key="3">
    <source>
        <dbReference type="ARBA" id="ARBA00008663"/>
    </source>
</evidence>
<dbReference type="InterPro" id="IPR001697">
    <property type="entry name" value="Pyr_Knase"/>
</dbReference>
<feature type="domain" description="Pyruvate kinase barrel" evidence="14">
    <location>
        <begin position="28"/>
        <end position="212"/>
    </location>
</feature>
<comment type="cofactor">
    <cofactor evidence="1">
        <name>K(+)</name>
        <dbReference type="ChEBI" id="CHEBI:29103"/>
    </cofactor>
</comment>